<protein>
    <recommendedName>
        <fullName evidence="2">Reverse transcriptase Ty1/copia-type domain-containing protein</fullName>
    </recommendedName>
</protein>
<organism evidence="1">
    <name type="scientific">Populus alba</name>
    <name type="common">White poplar</name>
    <dbReference type="NCBI Taxonomy" id="43335"/>
    <lineage>
        <taxon>Eukaryota</taxon>
        <taxon>Viridiplantae</taxon>
        <taxon>Streptophyta</taxon>
        <taxon>Embryophyta</taxon>
        <taxon>Tracheophyta</taxon>
        <taxon>Spermatophyta</taxon>
        <taxon>Magnoliopsida</taxon>
        <taxon>eudicotyledons</taxon>
        <taxon>Gunneridae</taxon>
        <taxon>Pentapetalae</taxon>
        <taxon>rosids</taxon>
        <taxon>fabids</taxon>
        <taxon>Malpighiales</taxon>
        <taxon>Salicaceae</taxon>
        <taxon>Saliceae</taxon>
        <taxon>Populus</taxon>
    </lineage>
</organism>
<dbReference type="AlphaFoldDB" id="A0A4U5NR08"/>
<evidence type="ECO:0000313" key="1">
    <source>
        <dbReference type="EMBL" id="TKR85161.1"/>
    </source>
</evidence>
<proteinExistence type="predicted"/>
<reference evidence="1" key="1">
    <citation type="submission" date="2018-10" db="EMBL/GenBank/DDBJ databases">
        <title>Population genomic analysis revealed the cold adaptation of white poplar.</title>
        <authorList>
            <person name="Liu Y.-J."/>
        </authorList>
    </citation>
    <scope>NUCLEOTIDE SEQUENCE [LARGE SCALE GENOMIC DNA]</scope>
    <source>
        <strain evidence="1">PAL-ZL1</strain>
    </source>
</reference>
<evidence type="ECO:0008006" key="2">
    <source>
        <dbReference type="Google" id="ProtNLM"/>
    </source>
</evidence>
<accession>A0A4U5NR08</accession>
<sequence length="154" mass="16858">MTTDHVLEDIHNTNVSLNTSPIAPTTEEGDVAIKRSTSKLLLQLETTVPDTGSTNHLTNNFNNLSLQSDTYLGNNQIHVGDGGRSNPLAISQLITNLSHEFVVKDLGHLKYVLGMEAHQLIEGLLPPQSQYIFNLLKHTNMVDDKPLSSPMSSS</sequence>
<gene>
    <name evidence="1" type="ORF">D5086_0000250140</name>
</gene>
<name>A0A4U5NR08_POPAL</name>
<dbReference type="EMBL" id="RCHU01000964">
    <property type="protein sequence ID" value="TKR85161.1"/>
    <property type="molecule type" value="Genomic_DNA"/>
</dbReference>
<comment type="caution">
    <text evidence="1">The sequence shown here is derived from an EMBL/GenBank/DDBJ whole genome shotgun (WGS) entry which is preliminary data.</text>
</comment>